<keyword evidence="4 10" id="KW-0732">Signal</keyword>
<keyword evidence="2" id="KW-1003">Cell membrane</keyword>
<evidence type="ECO:0000256" key="9">
    <source>
        <dbReference type="SAM" id="Phobius"/>
    </source>
</evidence>
<name>A0A182LVB5_9DIPT</name>
<proteinExistence type="predicted"/>
<dbReference type="VEuPathDB" id="VectorBase:ACUA002861"/>
<evidence type="ECO:0000313" key="11">
    <source>
        <dbReference type="EnsemblMetazoa" id="ACUA002861-PA"/>
    </source>
</evidence>
<keyword evidence="5 9" id="KW-1133">Transmembrane helix</keyword>
<evidence type="ECO:0000256" key="4">
    <source>
        <dbReference type="ARBA" id="ARBA00022729"/>
    </source>
</evidence>
<organism evidence="11 12">
    <name type="scientific">Anopheles culicifacies</name>
    <dbReference type="NCBI Taxonomy" id="139723"/>
    <lineage>
        <taxon>Eukaryota</taxon>
        <taxon>Metazoa</taxon>
        <taxon>Ecdysozoa</taxon>
        <taxon>Arthropoda</taxon>
        <taxon>Hexapoda</taxon>
        <taxon>Insecta</taxon>
        <taxon>Pterygota</taxon>
        <taxon>Neoptera</taxon>
        <taxon>Endopterygota</taxon>
        <taxon>Diptera</taxon>
        <taxon>Nematocera</taxon>
        <taxon>Culicoidea</taxon>
        <taxon>Culicidae</taxon>
        <taxon>Anophelinae</taxon>
        <taxon>Anopheles</taxon>
        <taxon>culicifacies species complex</taxon>
    </lineage>
</organism>
<keyword evidence="6 9" id="KW-0472">Membrane</keyword>
<dbReference type="InterPro" id="IPR052192">
    <property type="entry name" value="Insect_Ionotropic_Sensory_Rcpt"/>
</dbReference>
<dbReference type="PROSITE" id="PS01039">
    <property type="entry name" value="SBP_BACTERIAL_3"/>
    <property type="match status" value="1"/>
</dbReference>
<feature type="signal peptide" evidence="10">
    <location>
        <begin position="1"/>
        <end position="22"/>
    </location>
</feature>
<evidence type="ECO:0000256" key="3">
    <source>
        <dbReference type="ARBA" id="ARBA00022692"/>
    </source>
</evidence>
<evidence type="ECO:0000256" key="5">
    <source>
        <dbReference type="ARBA" id="ARBA00022989"/>
    </source>
</evidence>
<evidence type="ECO:0000256" key="1">
    <source>
        <dbReference type="ARBA" id="ARBA00004651"/>
    </source>
</evidence>
<dbReference type="Proteomes" id="UP000075883">
    <property type="component" value="Unassembled WGS sequence"/>
</dbReference>
<evidence type="ECO:0000313" key="12">
    <source>
        <dbReference type="Proteomes" id="UP000075883"/>
    </source>
</evidence>
<dbReference type="SUPFAM" id="SSF53850">
    <property type="entry name" value="Periplasmic binding protein-like II"/>
    <property type="match status" value="1"/>
</dbReference>
<evidence type="ECO:0000256" key="2">
    <source>
        <dbReference type="ARBA" id="ARBA00022475"/>
    </source>
</evidence>
<keyword evidence="3 9" id="KW-0812">Transmembrane</keyword>
<keyword evidence="7" id="KW-0675">Receptor</keyword>
<feature type="chain" id="PRO_5008127513" evidence="10">
    <location>
        <begin position="23"/>
        <end position="590"/>
    </location>
</feature>
<evidence type="ECO:0000256" key="8">
    <source>
        <dbReference type="ARBA" id="ARBA00023180"/>
    </source>
</evidence>
<keyword evidence="8" id="KW-0325">Glycoprotein</keyword>
<dbReference type="EnsemblMetazoa" id="ACUA002861-RA">
    <property type="protein sequence ID" value="ACUA002861-PA"/>
    <property type="gene ID" value="ACUA002861"/>
</dbReference>
<reference evidence="11" key="2">
    <citation type="submission" date="2020-05" db="UniProtKB">
        <authorList>
            <consortium name="EnsemblMetazoa"/>
        </authorList>
    </citation>
    <scope>IDENTIFICATION</scope>
    <source>
        <strain evidence="11">A-37</strain>
    </source>
</reference>
<dbReference type="GO" id="GO:0005886">
    <property type="term" value="C:plasma membrane"/>
    <property type="evidence" value="ECO:0007669"/>
    <property type="project" value="UniProtKB-SubCell"/>
</dbReference>
<protein>
    <submittedName>
        <fullName evidence="11">Uncharacterized protein</fullName>
    </submittedName>
</protein>
<dbReference type="AlphaFoldDB" id="A0A182LVB5"/>
<dbReference type="InterPro" id="IPR018313">
    <property type="entry name" value="SBP_3_CS"/>
</dbReference>
<dbReference type="Gene3D" id="3.40.190.10">
    <property type="entry name" value="Periplasmic binding protein-like II"/>
    <property type="match status" value="1"/>
</dbReference>
<evidence type="ECO:0000256" key="6">
    <source>
        <dbReference type="ARBA" id="ARBA00023136"/>
    </source>
</evidence>
<comment type="subcellular location">
    <subcellularLocation>
        <location evidence="1">Cell membrane</location>
        <topology evidence="1">Multi-pass membrane protein</topology>
    </subcellularLocation>
</comment>
<accession>A0A182LVB5</accession>
<dbReference type="PANTHER" id="PTHR42643:SF41">
    <property type="entry name" value="IONOTROPIC RECEPTOR 20A-RELATED"/>
    <property type="match status" value="1"/>
</dbReference>
<sequence length="590" mass="69061">MLRRKVVLLLVGVVLFHYQVQTESTVEVLERIADQVFGAIEHADTLIFWDLKENTAQSIRTIPYPKLVFDRSSGFGQLIQEKHLVIMELHTQEAPHFYDLLNGALAGARKHYLAKFVILLNVDSDMERSLTIIWHYFERVRIVKYVVVIHYEDRGTVREVGYLSESKLIHLNDTFHFEAILNARLEDSTLRAIVVESKPYTYRSSRGELVGLDIDIAETIVHMMGVELSVHQMQTWDTLEIQNLLYNQTMDVYLTRRGCNPALTFPQLHLQDRFTVRLMMPKVEMINFNLQFLKPFKREVWFLLLLLLTVACTLNWLLWKRMTLNLAMVIIFGYGRKTNRLTAVLVVVIQFLKFILLEAYLGQVTSFMIRLRYQENPQTLEQFFDSVILLNAPEIMKQFLNHLPTNLSTQLSNKLRKDGPFNEEAGYEPGFAYIITEYASHTMENAFSYESMFNATYFYIMEEPLYEFGMCYLFGMWSKFLVRFKQCLERLYETGINIKLTNDAWRFTNRALQAPSSTVLMFPDLVPVFFFLGYGWALSLVCFGAEISLQAVRMIVLRNKYRILQSFSCVSDVMKRLLRCVDKRNVKEAW</sequence>
<evidence type="ECO:0000256" key="7">
    <source>
        <dbReference type="ARBA" id="ARBA00023170"/>
    </source>
</evidence>
<evidence type="ECO:0000256" key="10">
    <source>
        <dbReference type="SAM" id="SignalP"/>
    </source>
</evidence>
<keyword evidence="12" id="KW-1185">Reference proteome</keyword>
<feature type="transmembrane region" description="Helical" evidence="9">
    <location>
        <begin position="340"/>
        <end position="361"/>
    </location>
</feature>
<reference evidence="12" key="1">
    <citation type="submission" date="2013-09" db="EMBL/GenBank/DDBJ databases">
        <title>The Genome Sequence of Anopheles culicifacies species A.</title>
        <authorList>
            <consortium name="The Broad Institute Genomics Platform"/>
            <person name="Neafsey D.E."/>
            <person name="Besansky N."/>
            <person name="Howell P."/>
            <person name="Walton C."/>
            <person name="Young S.K."/>
            <person name="Zeng Q."/>
            <person name="Gargeya S."/>
            <person name="Fitzgerald M."/>
            <person name="Haas B."/>
            <person name="Abouelleil A."/>
            <person name="Allen A.W."/>
            <person name="Alvarado L."/>
            <person name="Arachchi H.M."/>
            <person name="Berlin A.M."/>
            <person name="Chapman S.B."/>
            <person name="Gainer-Dewar J."/>
            <person name="Goldberg J."/>
            <person name="Griggs A."/>
            <person name="Gujja S."/>
            <person name="Hansen M."/>
            <person name="Howarth C."/>
            <person name="Imamovic A."/>
            <person name="Ireland A."/>
            <person name="Larimer J."/>
            <person name="McCowan C."/>
            <person name="Murphy C."/>
            <person name="Pearson M."/>
            <person name="Poon T.W."/>
            <person name="Priest M."/>
            <person name="Roberts A."/>
            <person name="Saif S."/>
            <person name="Shea T."/>
            <person name="Sisk P."/>
            <person name="Sykes S."/>
            <person name="Wortman J."/>
            <person name="Nusbaum C."/>
            <person name="Birren B."/>
        </authorList>
    </citation>
    <scope>NUCLEOTIDE SEQUENCE [LARGE SCALE GENOMIC DNA]</scope>
    <source>
        <strain evidence="12">A-37</strain>
    </source>
</reference>
<dbReference type="PANTHER" id="PTHR42643">
    <property type="entry name" value="IONOTROPIC RECEPTOR 20A-RELATED"/>
    <property type="match status" value="1"/>
</dbReference>
<dbReference type="STRING" id="139723.A0A182LVB5"/>
<dbReference type="EMBL" id="AXCM01014920">
    <property type="status" value="NOT_ANNOTATED_CDS"/>
    <property type="molecule type" value="Genomic_DNA"/>
</dbReference>
<feature type="transmembrane region" description="Helical" evidence="9">
    <location>
        <begin position="528"/>
        <end position="552"/>
    </location>
</feature>
<feature type="transmembrane region" description="Helical" evidence="9">
    <location>
        <begin position="300"/>
        <end position="319"/>
    </location>
</feature>